<keyword evidence="3" id="KW-0830">Ubiquinone</keyword>
<dbReference type="GO" id="GO:0032259">
    <property type="term" value="P:methylation"/>
    <property type="evidence" value="ECO:0007669"/>
    <property type="project" value="UniProtKB-KW"/>
</dbReference>
<keyword evidence="4" id="KW-1185">Reference proteome</keyword>
<organism evidence="3 4">
    <name type="scientific">Stieleria maiorica</name>
    <dbReference type="NCBI Taxonomy" id="2795974"/>
    <lineage>
        <taxon>Bacteria</taxon>
        <taxon>Pseudomonadati</taxon>
        <taxon>Planctomycetota</taxon>
        <taxon>Planctomycetia</taxon>
        <taxon>Pirellulales</taxon>
        <taxon>Pirellulaceae</taxon>
        <taxon>Stieleria</taxon>
    </lineage>
</organism>
<dbReference type="Proteomes" id="UP000321353">
    <property type="component" value="Chromosome"/>
</dbReference>
<keyword evidence="3" id="KW-0808">Transferase</keyword>
<accession>A0A5B9MI26</accession>
<evidence type="ECO:0000313" key="4">
    <source>
        <dbReference type="Proteomes" id="UP000321353"/>
    </source>
</evidence>
<evidence type="ECO:0000313" key="3">
    <source>
        <dbReference type="EMBL" id="QEF99650.1"/>
    </source>
</evidence>
<sequence>MESIDRTQCGSNASSNTHGGSTQLASERRNRQSTGSLVDAIPDDLTGRSVLCVGAGDGTCCFEAVRRGASRVVGIDVRHDHIDAARRRAESLGMAVDFRQLDFDARYPEETFDDVICLTGLSQSVAPVVLLDRLVDSCRERLIIGVERLNRSILKELKLNWWRRLLFGAFTSTPIAFVSPNAPRRRRRRFYLSTEAVRCILTERRQVFSHVETAHPSDRRYDVLIGYKRRIENLIVIAGPTSAGKTTLKNKLASGQANELCKELGIGDISCWQQMEFYDLINHPRAELPNVIMHYDFHARLKWNLEHEQMFEFVDIVNSARNLKIVTLWTAPDQLRKQFETSEIQDHIRRTGVAPKSGKTLRLREDYKDANKIVQYYRCWLDFASSFESKHYILSNTDETRMMTVEQWESECSGGSLQSQPVDRVAE</sequence>
<dbReference type="InterPro" id="IPR029063">
    <property type="entry name" value="SAM-dependent_MTases_sf"/>
</dbReference>
<name>A0A5B9MI26_9BACT</name>
<keyword evidence="3" id="KW-0489">Methyltransferase</keyword>
<dbReference type="GO" id="GO:0008168">
    <property type="term" value="F:methyltransferase activity"/>
    <property type="evidence" value="ECO:0007669"/>
    <property type="project" value="UniProtKB-KW"/>
</dbReference>
<dbReference type="Pfam" id="PF13649">
    <property type="entry name" value="Methyltransf_25"/>
    <property type="match status" value="1"/>
</dbReference>
<dbReference type="InterPro" id="IPR041698">
    <property type="entry name" value="Methyltransf_25"/>
</dbReference>
<feature type="compositionally biased region" description="Polar residues" evidence="1">
    <location>
        <begin position="1"/>
        <end position="25"/>
    </location>
</feature>
<feature type="region of interest" description="Disordered" evidence="1">
    <location>
        <begin position="1"/>
        <end position="40"/>
    </location>
</feature>
<dbReference type="InterPro" id="IPR027417">
    <property type="entry name" value="P-loop_NTPase"/>
</dbReference>
<dbReference type="EMBL" id="CP036264">
    <property type="protein sequence ID" value="QEF99650.1"/>
    <property type="molecule type" value="Genomic_DNA"/>
</dbReference>
<reference evidence="3 4" key="1">
    <citation type="submission" date="2019-02" db="EMBL/GenBank/DDBJ databases">
        <title>Planctomycetal bacteria perform biofilm scaping via a novel small molecule.</title>
        <authorList>
            <person name="Jeske O."/>
            <person name="Boedeker C."/>
            <person name="Wiegand S."/>
            <person name="Breitling P."/>
            <person name="Kallscheuer N."/>
            <person name="Jogler M."/>
            <person name="Rohde M."/>
            <person name="Petersen J."/>
            <person name="Medema M.H."/>
            <person name="Surup F."/>
            <person name="Jogler C."/>
        </authorList>
    </citation>
    <scope>NUCLEOTIDE SEQUENCE [LARGE SCALE GENOMIC DNA]</scope>
    <source>
        <strain evidence="3 4">Mal15</strain>
    </source>
</reference>
<protein>
    <submittedName>
        <fullName evidence="3">Bifunctional 3-demethylubiquinone-9 3-methyltransferase/ 2-octaprenyl-6-hydroxy phenol methylase</fullName>
    </submittedName>
</protein>
<dbReference type="AlphaFoldDB" id="A0A5B9MI26"/>
<evidence type="ECO:0000256" key="1">
    <source>
        <dbReference type="SAM" id="MobiDB-lite"/>
    </source>
</evidence>
<dbReference type="CDD" id="cd02440">
    <property type="entry name" value="AdoMet_MTases"/>
    <property type="match status" value="1"/>
</dbReference>
<proteinExistence type="predicted"/>
<dbReference type="SUPFAM" id="SSF53335">
    <property type="entry name" value="S-adenosyl-L-methionine-dependent methyltransferases"/>
    <property type="match status" value="1"/>
</dbReference>
<dbReference type="Gene3D" id="3.40.50.150">
    <property type="entry name" value="Vaccinia Virus protein VP39"/>
    <property type="match status" value="1"/>
</dbReference>
<dbReference type="SUPFAM" id="SSF52540">
    <property type="entry name" value="P-loop containing nucleoside triphosphate hydrolases"/>
    <property type="match status" value="1"/>
</dbReference>
<dbReference type="KEGG" id="smam:Mal15_37160"/>
<evidence type="ECO:0000259" key="2">
    <source>
        <dbReference type="Pfam" id="PF13649"/>
    </source>
</evidence>
<feature type="domain" description="Methyltransferase" evidence="2">
    <location>
        <begin position="50"/>
        <end position="122"/>
    </location>
</feature>
<gene>
    <name evidence="3" type="ORF">Mal15_37160</name>
</gene>
<dbReference type="RefSeq" id="WP_167546889.1">
    <property type="nucleotide sequence ID" value="NZ_CP036264.1"/>
</dbReference>